<keyword evidence="1" id="KW-0175">Coiled coil</keyword>
<evidence type="ECO:0000256" key="2">
    <source>
        <dbReference type="SAM" id="MobiDB-lite"/>
    </source>
</evidence>
<proteinExistence type="predicted"/>
<feature type="coiled-coil region" evidence="1">
    <location>
        <begin position="218"/>
        <end position="245"/>
    </location>
</feature>
<feature type="compositionally biased region" description="Basic residues" evidence="2">
    <location>
        <begin position="98"/>
        <end position="110"/>
    </location>
</feature>
<evidence type="ECO:0000256" key="1">
    <source>
        <dbReference type="SAM" id="Coils"/>
    </source>
</evidence>
<name>A0A0N5DB75_THECL</name>
<evidence type="ECO:0000313" key="3">
    <source>
        <dbReference type="WBParaSite" id="TCLT_0001043701-mRNA-1"/>
    </source>
</evidence>
<sequence>LKRLHREALRRGIKLGPGSASEPDIVLEVQPEPKSITEAKLRAKLKAKQKNDSGPPVPEDLAPAERIPPILDGKHDNVGQQGQTAKGTNVGAGETSGKKKRKGKKKRGQHQKQLEEQSNMINSSIREKLAAIVARKERMREIRAQMAKPVVKPTSNMDETLHNALQQLRKSMGVAYQLLRKAVRSSFLEKVALKTKSAIDVNTHSGVIQDDVSVGYLSVEHNERLKNIEQALKEQQQLLKTIALQYVMGPYIKVDGSITL</sequence>
<organism evidence="3">
    <name type="scientific">Thelazia callipaeda</name>
    <name type="common">Oriental eyeworm</name>
    <name type="synonym">Parasitic nematode</name>
    <dbReference type="NCBI Taxonomy" id="103827"/>
    <lineage>
        <taxon>Eukaryota</taxon>
        <taxon>Metazoa</taxon>
        <taxon>Ecdysozoa</taxon>
        <taxon>Nematoda</taxon>
        <taxon>Chromadorea</taxon>
        <taxon>Rhabditida</taxon>
        <taxon>Spirurina</taxon>
        <taxon>Spiruromorpha</taxon>
        <taxon>Thelazioidea</taxon>
        <taxon>Thelaziidae</taxon>
        <taxon>Thelazia</taxon>
    </lineage>
</organism>
<reference evidence="3" key="1">
    <citation type="submission" date="2017-02" db="UniProtKB">
        <authorList>
            <consortium name="WormBaseParasite"/>
        </authorList>
    </citation>
    <scope>IDENTIFICATION</scope>
</reference>
<dbReference type="OMA" id="QNEAEMP"/>
<feature type="compositionally biased region" description="Polar residues" evidence="2">
    <location>
        <begin position="78"/>
        <end position="87"/>
    </location>
</feature>
<protein>
    <submittedName>
        <fullName evidence="3">RRF domain-containing protein</fullName>
    </submittedName>
</protein>
<dbReference type="WBParaSite" id="TCLT_0001043701-mRNA-1">
    <property type="protein sequence ID" value="TCLT_0001043701-mRNA-1"/>
    <property type="gene ID" value="TCLT_0001043701"/>
</dbReference>
<feature type="region of interest" description="Disordered" evidence="2">
    <location>
        <begin position="14"/>
        <end position="118"/>
    </location>
</feature>
<dbReference type="AlphaFoldDB" id="A0A0N5DB75"/>
<accession>A0A0N5DB75</accession>